<dbReference type="PANTHER" id="PTHR31321:SF12">
    <property type="entry name" value="PECTINESTERASE 31"/>
    <property type="match status" value="1"/>
</dbReference>
<dbReference type="GO" id="GO:0030599">
    <property type="term" value="F:pectinesterase activity"/>
    <property type="evidence" value="ECO:0007669"/>
    <property type="project" value="UniProtKB-EC"/>
</dbReference>
<comment type="pathway">
    <text evidence="1">Glycan metabolism; pectin degradation; 2-dehydro-3-deoxy-D-gluconate from pectin: step 1/5.</text>
</comment>
<evidence type="ECO:0000313" key="8">
    <source>
        <dbReference type="EnsemblPlants" id="AET1Gv20473800.3"/>
    </source>
</evidence>
<proteinExistence type="inferred from homology"/>
<evidence type="ECO:0000313" key="9">
    <source>
        <dbReference type="Proteomes" id="UP000015105"/>
    </source>
</evidence>
<dbReference type="AlphaFoldDB" id="A0A452YMT3"/>
<comment type="similarity">
    <text evidence="2">Belongs to the pectinesterase family.</text>
</comment>
<dbReference type="Gramene" id="AET1Gv20473800.3">
    <property type="protein sequence ID" value="AET1Gv20473800.3"/>
    <property type="gene ID" value="AET1Gv20473800"/>
</dbReference>
<evidence type="ECO:0000256" key="6">
    <source>
        <dbReference type="SAM" id="MobiDB-lite"/>
    </source>
</evidence>
<evidence type="ECO:0000256" key="3">
    <source>
        <dbReference type="ARBA" id="ARBA00013229"/>
    </source>
</evidence>
<dbReference type="InterPro" id="IPR011050">
    <property type="entry name" value="Pectin_lyase_fold/virulence"/>
</dbReference>
<evidence type="ECO:0000256" key="5">
    <source>
        <dbReference type="ARBA" id="ARBA00023085"/>
    </source>
</evidence>
<evidence type="ECO:0000256" key="4">
    <source>
        <dbReference type="ARBA" id="ARBA00022801"/>
    </source>
</evidence>
<accession>A0A452YMT3</accession>
<protein>
    <recommendedName>
        <fullName evidence="3">pectinesterase</fullName>
        <ecNumber evidence="3">3.1.1.11</ecNumber>
    </recommendedName>
</protein>
<reference evidence="8" key="5">
    <citation type="journal article" date="2021" name="G3 (Bethesda)">
        <title>Aegilops tauschii genome assembly Aet v5.0 features greater sequence contiguity and improved annotation.</title>
        <authorList>
            <person name="Wang L."/>
            <person name="Zhu T."/>
            <person name="Rodriguez J.C."/>
            <person name="Deal K.R."/>
            <person name="Dubcovsky J."/>
            <person name="McGuire P.E."/>
            <person name="Lux T."/>
            <person name="Spannagl M."/>
            <person name="Mayer K.F.X."/>
            <person name="Baldrich P."/>
            <person name="Meyers B.C."/>
            <person name="Huo N."/>
            <person name="Gu Y.Q."/>
            <person name="Zhou H."/>
            <person name="Devos K.M."/>
            <person name="Bennetzen J.L."/>
            <person name="Unver T."/>
            <person name="Budak H."/>
            <person name="Gulick P.J."/>
            <person name="Galiba G."/>
            <person name="Kalapos B."/>
            <person name="Nelson D.R."/>
            <person name="Li P."/>
            <person name="You F.M."/>
            <person name="Luo M.C."/>
            <person name="Dvorak J."/>
        </authorList>
    </citation>
    <scope>NUCLEOTIDE SEQUENCE [LARGE SCALE GENOMIC DNA]</scope>
    <source>
        <strain evidence="8">cv. AL8/78</strain>
    </source>
</reference>
<feature type="domain" description="Pectinesterase catalytic" evidence="7">
    <location>
        <begin position="80"/>
        <end position="137"/>
    </location>
</feature>
<dbReference type="SUPFAM" id="SSF51126">
    <property type="entry name" value="Pectin lyase-like"/>
    <property type="match status" value="1"/>
</dbReference>
<dbReference type="InterPro" id="IPR000070">
    <property type="entry name" value="Pectinesterase_cat"/>
</dbReference>
<dbReference type="GO" id="GO:0045490">
    <property type="term" value="P:pectin catabolic process"/>
    <property type="evidence" value="ECO:0007669"/>
    <property type="project" value="UniProtKB-UniPathway"/>
</dbReference>
<dbReference type="Proteomes" id="UP000015105">
    <property type="component" value="Chromosome 1D"/>
</dbReference>
<keyword evidence="5" id="KW-0063">Aspartyl esterase</keyword>
<reference evidence="9" key="1">
    <citation type="journal article" date="2014" name="Science">
        <title>Ancient hybridizations among the ancestral genomes of bread wheat.</title>
        <authorList>
            <consortium name="International Wheat Genome Sequencing Consortium,"/>
            <person name="Marcussen T."/>
            <person name="Sandve S.R."/>
            <person name="Heier L."/>
            <person name="Spannagl M."/>
            <person name="Pfeifer M."/>
            <person name="Jakobsen K.S."/>
            <person name="Wulff B.B."/>
            <person name="Steuernagel B."/>
            <person name="Mayer K.F."/>
            <person name="Olsen O.A."/>
        </authorList>
    </citation>
    <scope>NUCLEOTIDE SEQUENCE [LARGE SCALE GENOMIC DNA]</scope>
    <source>
        <strain evidence="9">cv. AL8/78</strain>
    </source>
</reference>
<evidence type="ECO:0000259" key="7">
    <source>
        <dbReference type="Pfam" id="PF01095"/>
    </source>
</evidence>
<dbReference type="EnsemblPlants" id="AET1Gv20473800.3">
    <property type="protein sequence ID" value="AET1Gv20473800.3"/>
    <property type="gene ID" value="AET1Gv20473800"/>
</dbReference>
<reference evidence="8" key="4">
    <citation type="submission" date="2019-03" db="UniProtKB">
        <authorList>
            <consortium name="EnsemblPlants"/>
        </authorList>
    </citation>
    <scope>IDENTIFICATION</scope>
</reference>
<dbReference type="InterPro" id="IPR012334">
    <property type="entry name" value="Pectin_lyas_fold"/>
</dbReference>
<evidence type="ECO:0000256" key="2">
    <source>
        <dbReference type="ARBA" id="ARBA00008891"/>
    </source>
</evidence>
<dbReference type="Pfam" id="PF01095">
    <property type="entry name" value="Pectinesterase"/>
    <property type="match status" value="1"/>
</dbReference>
<sequence>VSFASITTAPRCLCLSLAHTHTGPGPHFQPLLHQTAHARPRTSPPTTARAAIHPSMAQPHRRVLRVAPPGSAGGSGDGEAFPTVQAAVDAVPLGNRERTVIRLAPGVYREPVYVPKTKNFITLAGASAEATVISWDNTATRIKHAQVLPSPYLLPARSNSPAVIGLLPRDLIHLLARFASVSHAYIAKCFSKLMGLLCTNRPTLICFGSSLPR</sequence>
<reference evidence="8" key="3">
    <citation type="journal article" date="2017" name="Nature">
        <title>Genome sequence of the progenitor of the wheat D genome Aegilops tauschii.</title>
        <authorList>
            <person name="Luo M.C."/>
            <person name="Gu Y.Q."/>
            <person name="Puiu D."/>
            <person name="Wang H."/>
            <person name="Twardziok S.O."/>
            <person name="Deal K.R."/>
            <person name="Huo N."/>
            <person name="Zhu T."/>
            <person name="Wang L."/>
            <person name="Wang Y."/>
            <person name="McGuire P.E."/>
            <person name="Liu S."/>
            <person name="Long H."/>
            <person name="Ramasamy R.K."/>
            <person name="Rodriguez J.C."/>
            <person name="Van S.L."/>
            <person name="Yuan L."/>
            <person name="Wang Z."/>
            <person name="Xia Z."/>
            <person name="Xiao L."/>
            <person name="Anderson O.D."/>
            <person name="Ouyang S."/>
            <person name="Liang Y."/>
            <person name="Zimin A.V."/>
            <person name="Pertea G."/>
            <person name="Qi P."/>
            <person name="Bennetzen J.L."/>
            <person name="Dai X."/>
            <person name="Dawson M.W."/>
            <person name="Muller H.G."/>
            <person name="Kugler K."/>
            <person name="Rivarola-Duarte L."/>
            <person name="Spannagl M."/>
            <person name="Mayer K.F.X."/>
            <person name="Lu F.H."/>
            <person name="Bevan M.W."/>
            <person name="Leroy P."/>
            <person name="Li P."/>
            <person name="You F.M."/>
            <person name="Sun Q."/>
            <person name="Liu Z."/>
            <person name="Lyons E."/>
            <person name="Wicker T."/>
            <person name="Salzberg S.L."/>
            <person name="Devos K.M."/>
            <person name="Dvorak J."/>
        </authorList>
    </citation>
    <scope>NUCLEOTIDE SEQUENCE [LARGE SCALE GENOMIC DNA]</scope>
    <source>
        <strain evidence="8">cv. AL8/78</strain>
    </source>
</reference>
<reference evidence="9" key="2">
    <citation type="journal article" date="2017" name="Nat. Plants">
        <title>The Aegilops tauschii genome reveals multiple impacts of transposons.</title>
        <authorList>
            <person name="Zhao G."/>
            <person name="Zou C."/>
            <person name="Li K."/>
            <person name="Wang K."/>
            <person name="Li T."/>
            <person name="Gao L."/>
            <person name="Zhang X."/>
            <person name="Wang H."/>
            <person name="Yang Z."/>
            <person name="Liu X."/>
            <person name="Jiang W."/>
            <person name="Mao L."/>
            <person name="Kong X."/>
            <person name="Jiao Y."/>
            <person name="Jia J."/>
        </authorList>
    </citation>
    <scope>NUCLEOTIDE SEQUENCE [LARGE SCALE GENOMIC DNA]</scope>
    <source>
        <strain evidence="9">cv. AL8/78</strain>
    </source>
</reference>
<dbReference type="PANTHER" id="PTHR31321">
    <property type="entry name" value="ACYL-COA THIOESTER HYDROLASE YBHC-RELATED"/>
    <property type="match status" value="1"/>
</dbReference>
<dbReference type="UniPathway" id="UPA00545">
    <property type="reaction ID" value="UER00823"/>
</dbReference>
<keyword evidence="4" id="KW-0378">Hydrolase</keyword>
<dbReference type="GO" id="GO:0042545">
    <property type="term" value="P:cell wall modification"/>
    <property type="evidence" value="ECO:0007669"/>
    <property type="project" value="InterPro"/>
</dbReference>
<dbReference type="Gene3D" id="2.160.20.10">
    <property type="entry name" value="Single-stranded right-handed beta-helix, Pectin lyase-like"/>
    <property type="match status" value="1"/>
</dbReference>
<organism evidence="8 9">
    <name type="scientific">Aegilops tauschii subsp. strangulata</name>
    <name type="common">Goatgrass</name>
    <dbReference type="NCBI Taxonomy" id="200361"/>
    <lineage>
        <taxon>Eukaryota</taxon>
        <taxon>Viridiplantae</taxon>
        <taxon>Streptophyta</taxon>
        <taxon>Embryophyta</taxon>
        <taxon>Tracheophyta</taxon>
        <taxon>Spermatophyta</taxon>
        <taxon>Magnoliopsida</taxon>
        <taxon>Liliopsida</taxon>
        <taxon>Poales</taxon>
        <taxon>Poaceae</taxon>
        <taxon>BOP clade</taxon>
        <taxon>Pooideae</taxon>
        <taxon>Triticodae</taxon>
        <taxon>Triticeae</taxon>
        <taxon>Triticinae</taxon>
        <taxon>Aegilops</taxon>
    </lineage>
</organism>
<evidence type="ECO:0000256" key="1">
    <source>
        <dbReference type="ARBA" id="ARBA00005184"/>
    </source>
</evidence>
<feature type="region of interest" description="Disordered" evidence="6">
    <location>
        <begin position="37"/>
        <end position="59"/>
    </location>
</feature>
<keyword evidence="9" id="KW-1185">Reference proteome</keyword>
<name>A0A452YMT3_AEGTS</name>
<dbReference type="EC" id="3.1.1.11" evidence="3"/>